<evidence type="ECO:0000256" key="2">
    <source>
        <dbReference type="ARBA" id="ARBA00010666"/>
    </source>
</evidence>
<dbReference type="InterPro" id="IPR012419">
    <property type="entry name" value="Cas1_AcylTrans_dom"/>
</dbReference>
<feature type="transmembrane region" description="Helical" evidence="8">
    <location>
        <begin position="626"/>
        <end position="647"/>
    </location>
</feature>
<evidence type="ECO:0000313" key="10">
    <source>
        <dbReference type="EMBL" id="KAL3805020.1"/>
    </source>
</evidence>
<feature type="transmembrane region" description="Helical" evidence="8">
    <location>
        <begin position="312"/>
        <end position="329"/>
    </location>
</feature>
<comment type="caution">
    <text evidence="10">The sequence shown here is derived from an EMBL/GenBank/DDBJ whole genome shotgun (WGS) entry which is preliminary data.</text>
</comment>
<dbReference type="Proteomes" id="UP001516023">
    <property type="component" value="Unassembled WGS sequence"/>
</dbReference>
<accession>A0ABD3R842</accession>
<comment type="similarity">
    <text evidence="2">Belongs to the PC-esterase family. CASD1 subfamily.</text>
</comment>
<protein>
    <recommendedName>
        <fullName evidence="9">Cas1p 10 TM acyl transferase domain-containing protein</fullName>
    </recommendedName>
</protein>
<keyword evidence="5 8" id="KW-1133">Transmembrane helix</keyword>
<dbReference type="PANTHER" id="PTHR13533">
    <property type="entry name" value="N-ACETYLNEURAMINATE 9-O-ACETYLTRANSFERASE"/>
    <property type="match status" value="1"/>
</dbReference>
<feature type="transmembrane region" description="Helical" evidence="8">
    <location>
        <begin position="560"/>
        <end position="580"/>
    </location>
</feature>
<reference evidence="10 11" key="1">
    <citation type="journal article" date="2020" name="G3 (Bethesda)">
        <title>Improved Reference Genome for Cyclotella cryptica CCMP332, a Model for Cell Wall Morphogenesis, Salinity Adaptation, and Lipid Production in Diatoms (Bacillariophyta).</title>
        <authorList>
            <person name="Roberts W.R."/>
            <person name="Downey K.M."/>
            <person name="Ruck E.C."/>
            <person name="Traller J.C."/>
            <person name="Alverson A.J."/>
        </authorList>
    </citation>
    <scope>NUCLEOTIDE SEQUENCE [LARGE SCALE GENOMIC DNA]</scope>
    <source>
        <strain evidence="10 11">CCMP332</strain>
    </source>
</reference>
<evidence type="ECO:0000256" key="7">
    <source>
        <dbReference type="ARBA" id="ARBA00023180"/>
    </source>
</evidence>
<evidence type="ECO:0000256" key="5">
    <source>
        <dbReference type="ARBA" id="ARBA00022989"/>
    </source>
</evidence>
<feature type="transmembrane region" description="Helical" evidence="8">
    <location>
        <begin position="282"/>
        <end position="300"/>
    </location>
</feature>
<feature type="transmembrane region" description="Helical" evidence="8">
    <location>
        <begin position="968"/>
        <end position="992"/>
    </location>
</feature>
<evidence type="ECO:0000256" key="6">
    <source>
        <dbReference type="ARBA" id="ARBA00023136"/>
    </source>
</evidence>
<organism evidence="10 11">
    <name type="scientific">Cyclotella cryptica</name>
    <dbReference type="NCBI Taxonomy" id="29204"/>
    <lineage>
        <taxon>Eukaryota</taxon>
        <taxon>Sar</taxon>
        <taxon>Stramenopiles</taxon>
        <taxon>Ochrophyta</taxon>
        <taxon>Bacillariophyta</taxon>
        <taxon>Coscinodiscophyceae</taxon>
        <taxon>Thalassiosirophycidae</taxon>
        <taxon>Stephanodiscales</taxon>
        <taxon>Stephanodiscaceae</taxon>
        <taxon>Cyclotella</taxon>
    </lineage>
</organism>
<dbReference type="PANTHER" id="PTHR13533:SF1">
    <property type="entry name" value="N-ACETYLNEURAMINATE 9-O-ACETYLTRANSFERASE"/>
    <property type="match status" value="1"/>
</dbReference>
<dbReference type="EMBL" id="JABMIG020000004">
    <property type="protein sequence ID" value="KAL3805020.1"/>
    <property type="molecule type" value="Genomic_DNA"/>
</dbReference>
<sequence length="1058" mass="119730">MSSYSQDDILTLHPAPLTHAPTSTIATALLFGSITFATATLAARLWLAGLWSWRDGGRPFWPSSSYQTQPLDETSLPSIYNLLHHSSVFGFILLYSYICENHPPYPHEEKAMYDRDEFLFCIIIVVLLAGGRSWRCHCVGVAKDGTQQTNRMSKGTVSDLTTGHRKKRGDGINVNEDYTTGAMTAAVAPLPSADNDVLNRHQTEEWKGWMQFTFLLYHYIHATEVYNGIRVLITCYLWLTGFGHFSFFYKTKDYSLPRVLQMLWRLNFLVVFLCLTHGNSYILYYICPLHTFFFLIVYALMYVGKDKNYNKWWIRFKIGVLALMIYSLWDIDWGFFEAIHRLFLGEEPTAGAPFGTLWEWYFRSYLDHWSALLGMVFALNAPIVSLFYRKLEARSVGRQWIGKLSVLAGMMYAFVLWVHGPFMMEKEAYNETNPYFGFIPLILYVYVRNLTPTFRSHSMELLQEIGKTTLETYLMQHHVWLTSNSKTVLVFIPRFPRLNMLVVTFCYVKICRKLHNLTSVLRNVLLPHDRNACVRCLTSMSLVICGFYLTAFILDRIHVISLSAVGIVSVICGGLLYQAVMDSTWSEYHNAVKKAREDEDDDEDTSFADKSDVSYYTAGDLTKESIIAKLCPPIIGVMFLFVLGSIWNEIAFAGASSVGALPPQCAEFVNDGSWIPVDTCNESSRGMAYRNHHVASFGTCSLHGASFIWAWKEQPARTHCRFGLRGKAKLKRLLIRRHVLFIGDSMTRNLYHASLRAMGVREAGAYDATIPKHTDLNEVMWDTTPVNFKWAPLAVDQLNSLRGVNNIALNGGDIPDLIVMGGGAWDRLHVYATDEDRQSHAATLRDLAHEMLKSQELGMPVVWTVPTTINSQALNTEEKRDHMREEDMEAMRAVYSLNGILASSSFVIDGTAFTSSRVSESFDGVHYPHEVYDAGAQILFQALDWLLPENTDDIVTAPNAGKMSNPTFGFIILTLVAIGLVSFDGFLGFSYLASFFVKGVKPCDLYDDASPESAPSEQQTLVLKRNLGLIKTRQPSPFKASRRTHNESVDDEIAALLR</sequence>
<dbReference type="CDD" id="cd00229">
    <property type="entry name" value="SGNH_hydrolase"/>
    <property type="match status" value="1"/>
</dbReference>
<evidence type="ECO:0000256" key="8">
    <source>
        <dbReference type="SAM" id="Phobius"/>
    </source>
</evidence>
<feature type="transmembrane region" description="Helical" evidence="8">
    <location>
        <begin position="28"/>
        <end position="53"/>
    </location>
</feature>
<evidence type="ECO:0000256" key="1">
    <source>
        <dbReference type="ARBA" id="ARBA00004141"/>
    </source>
</evidence>
<feature type="transmembrane region" description="Helical" evidence="8">
    <location>
        <begin position="432"/>
        <end position="451"/>
    </location>
</feature>
<feature type="domain" description="Cas1p 10 TM acyl transferase" evidence="9">
    <location>
        <begin position="193"/>
        <end position="536"/>
    </location>
</feature>
<keyword evidence="11" id="KW-1185">Reference proteome</keyword>
<dbReference type="GO" id="GO:0016020">
    <property type="term" value="C:membrane"/>
    <property type="evidence" value="ECO:0007669"/>
    <property type="project" value="UniProtKB-SubCell"/>
</dbReference>
<dbReference type="GO" id="GO:0005975">
    <property type="term" value="P:carbohydrate metabolic process"/>
    <property type="evidence" value="ECO:0007669"/>
    <property type="project" value="UniProtKB-ARBA"/>
</dbReference>
<evidence type="ECO:0000259" key="9">
    <source>
        <dbReference type="Pfam" id="PF07779"/>
    </source>
</evidence>
<name>A0ABD3R842_9STRA</name>
<feature type="transmembrane region" description="Helical" evidence="8">
    <location>
        <begin position="532"/>
        <end position="554"/>
    </location>
</feature>
<gene>
    <name evidence="10" type="ORF">HJC23_003248</name>
</gene>
<dbReference type="GO" id="GO:0005794">
    <property type="term" value="C:Golgi apparatus"/>
    <property type="evidence" value="ECO:0007669"/>
    <property type="project" value="UniProtKB-ARBA"/>
</dbReference>
<dbReference type="AlphaFoldDB" id="A0ABD3R842"/>
<keyword evidence="6 8" id="KW-0472">Membrane</keyword>
<keyword evidence="4 8" id="KW-0812">Transmembrane</keyword>
<feature type="transmembrane region" description="Helical" evidence="8">
    <location>
        <begin position="225"/>
        <end position="247"/>
    </location>
</feature>
<feature type="transmembrane region" description="Helical" evidence="8">
    <location>
        <begin position="400"/>
        <end position="420"/>
    </location>
</feature>
<comment type="subcellular location">
    <subcellularLocation>
        <location evidence="1">Membrane</location>
        <topology evidence="1">Multi-pass membrane protein</topology>
    </subcellularLocation>
</comment>
<evidence type="ECO:0000313" key="11">
    <source>
        <dbReference type="Proteomes" id="UP001516023"/>
    </source>
</evidence>
<keyword evidence="7" id="KW-0325">Glycoprotein</keyword>
<keyword evidence="3" id="KW-0808">Transferase</keyword>
<evidence type="ECO:0000256" key="3">
    <source>
        <dbReference type="ARBA" id="ARBA00022679"/>
    </source>
</evidence>
<dbReference type="GO" id="GO:0016740">
    <property type="term" value="F:transferase activity"/>
    <property type="evidence" value="ECO:0007669"/>
    <property type="project" value="UniProtKB-KW"/>
</dbReference>
<proteinExistence type="inferred from homology"/>
<evidence type="ECO:0000256" key="4">
    <source>
        <dbReference type="ARBA" id="ARBA00022692"/>
    </source>
</evidence>
<dbReference type="Pfam" id="PF07779">
    <property type="entry name" value="Cas1_AcylT"/>
    <property type="match status" value="1"/>
</dbReference>
<feature type="transmembrane region" description="Helical" evidence="8">
    <location>
        <begin position="369"/>
        <end position="388"/>
    </location>
</feature>